<dbReference type="SUPFAM" id="SSF48334">
    <property type="entry name" value="DNA repair protein MutS, domain III"/>
    <property type="match status" value="1"/>
</dbReference>
<dbReference type="SUPFAM" id="SSF52540">
    <property type="entry name" value="P-loop containing nucleoside triphosphate hydrolases"/>
    <property type="match status" value="1"/>
</dbReference>
<dbReference type="InterPro" id="IPR045076">
    <property type="entry name" value="MutS"/>
</dbReference>
<dbReference type="Gene3D" id="3.40.50.300">
    <property type="entry name" value="P-loop containing nucleotide triphosphate hydrolases"/>
    <property type="match status" value="1"/>
</dbReference>
<evidence type="ECO:0000256" key="5">
    <source>
        <dbReference type="ARBA" id="ARBA00022884"/>
    </source>
</evidence>
<evidence type="ECO:0000256" key="1">
    <source>
        <dbReference type="ARBA" id="ARBA00022730"/>
    </source>
</evidence>
<proteinExistence type="predicted"/>
<evidence type="ECO:0000256" key="4">
    <source>
        <dbReference type="ARBA" id="ARBA00022840"/>
    </source>
</evidence>
<reference evidence="8 9" key="1">
    <citation type="journal article" date="2020" name="Nat. Food">
        <title>A phased Vanilla planifolia genome enables genetic improvement of flavour and production.</title>
        <authorList>
            <person name="Hasing T."/>
            <person name="Tang H."/>
            <person name="Brym M."/>
            <person name="Khazi F."/>
            <person name="Huang T."/>
            <person name="Chambers A.H."/>
        </authorList>
    </citation>
    <scope>NUCLEOTIDE SEQUENCE [LARGE SCALE GENOMIC DNA]</scope>
    <source>
        <tissue evidence="8">Leaf</tissue>
    </source>
</reference>
<dbReference type="PANTHER" id="PTHR48466">
    <property type="entry name" value="OS10G0509000 PROTEIN-RELATED"/>
    <property type="match status" value="1"/>
</dbReference>
<dbReference type="GO" id="GO:0005524">
    <property type="term" value="F:ATP binding"/>
    <property type="evidence" value="ECO:0007669"/>
    <property type="project" value="UniProtKB-KW"/>
</dbReference>
<evidence type="ECO:0000259" key="7">
    <source>
        <dbReference type="PROSITE" id="PS00486"/>
    </source>
</evidence>
<dbReference type="PIRSF" id="PIRSF005814">
    <property type="entry name" value="MutS_YshD"/>
    <property type="match status" value="1"/>
</dbReference>
<accession>A0A835RCL0</accession>
<dbReference type="GO" id="GO:0016887">
    <property type="term" value="F:ATP hydrolysis activity"/>
    <property type="evidence" value="ECO:0007669"/>
    <property type="project" value="InterPro"/>
</dbReference>
<feature type="domain" description="DNA mismatch repair proteins mutS family" evidence="7">
    <location>
        <begin position="547"/>
        <end position="563"/>
    </location>
</feature>
<keyword evidence="2" id="KW-0547">Nucleotide-binding</keyword>
<dbReference type="InterPro" id="IPR036187">
    <property type="entry name" value="DNA_mismatch_repair_MutS_sf"/>
</dbReference>
<keyword evidence="3" id="KW-0378">Hydrolase</keyword>
<dbReference type="EMBL" id="JADCNL010000003">
    <property type="protein sequence ID" value="KAG0488599.1"/>
    <property type="molecule type" value="Genomic_DNA"/>
</dbReference>
<name>A0A835RCL0_VANPL</name>
<keyword evidence="4" id="KW-0067">ATP-binding</keyword>
<dbReference type="AlphaFoldDB" id="A0A835RCL0"/>
<keyword evidence="9" id="KW-1185">Reference proteome</keyword>
<dbReference type="SMART" id="SM00534">
    <property type="entry name" value="MUTSac"/>
    <property type="match status" value="1"/>
</dbReference>
<dbReference type="InterPro" id="IPR007696">
    <property type="entry name" value="DNA_mismatch_repair_MutS_core"/>
</dbReference>
<dbReference type="GO" id="GO:0004519">
    <property type="term" value="F:endonuclease activity"/>
    <property type="evidence" value="ECO:0007669"/>
    <property type="project" value="InterPro"/>
</dbReference>
<dbReference type="InterPro" id="IPR027417">
    <property type="entry name" value="P-loop_NTPase"/>
</dbReference>
<sequence>MATFCSSLDYRMVCNLFAIGFYKPYAGISKPPTAVSQRQAPALNSRDLKSAAISDSLRLLEWHKVVDLVSSFSGTHLGREATKAQLSSTIELTYEESKIRLEETSAAMELIKCGSGMLNFSGIDDILVKSAINQACKGFPVTGLEAIAIVSLIEFTENLQATVEAAVKEKPGWLNRCMPLYEMVMNASVCHPLVKMVEQVINEDGSVKDSASYELRQGRERVRILERKLYQLMEKLARNDKNDSLSLEVCNINGRWCIKSMSNQPAKIDGLLLSSGLGAGDLIEPIAALPLNDELQHARALVAEAEKDVLSQLTNKIKIELGSLQSLLDMITQLDAVTARAKYCIEYGATYPNFFLPGEIIKPTTDEGVSIGTSNKVSSSHLQREWKLYMPKAYHPLLLQQYRENLENAKKSLANAASDLRRKKMHGKSVMMEDIDSHIEHMKVRISQLERSPPVPVDFAISAKTSVVVITGSNSGGKTISLKTVGLASLMSKAGLYVLASEPARVPWFDAVYADIGDEQSLTQSLSTFSGHLKQISAIRSNSTCHSLVLLDEVGAGTNPLEGAALGMSILESFAESGSFLTIATTHHGELKTLKYSNHTFENACVEFDEESLKPTYRVLWGIPGRSNAINIAEKFGLSQAILSKAQKLHGKSSGEINEAITKASPRFVNGKRKGRQA</sequence>
<protein>
    <recommendedName>
        <fullName evidence="7">DNA mismatch repair proteins mutS family domain-containing protein</fullName>
    </recommendedName>
</protein>
<dbReference type="GO" id="GO:0140664">
    <property type="term" value="F:ATP-dependent DNA damage sensor activity"/>
    <property type="evidence" value="ECO:0007669"/>
    <property type="project" value="InterPro"/>
</dbReference>
<dbReference type="Proteomes" id="UP000636800">
    <property type="component" value="Chromosome 3"/>
</dbReference>
<dbReference type="GO" id="GO:0030983">
    <property type="term" value="F:mismatched DNA binding"/>
    <property type="evidence" value="ECO:0007669"/>
    <property type="project" value="InterPro"/>
</dbReference>
<keyword evidence="5" id="KW-0694">RNA-binding</keyword>
<dbReference type="FunFam" id="3.40.50.300:FF:000830">
    <property type="entry name" value="Endonuclease MutS2"/>
    <property type="match status" value="1"/>
</dbReference>
<comment type="caution">
    <text evidence="8">The sequence shown here is derived from an EMBL/GenBank/DDBJ whole genome shotgun (WGS) entry which is preliminary data.</text>
</comment>
<evidence type="ECO:0000256" key="6">
    <source>
        <dbReference type="ARBA" id="ARBA00023125"/>
    </source>
</evidence>
<dbReference type="PANTHER" id="PTHR48466:SF2">
    <property type="entry name" value="OS10G0509000 PROTEIN"/>
    <property type="match status" value="1"/>
</dbReference>
<evidence type="ECO:0000313" key="9">
    <source>
        <dbReference type="Proteomes" id="UP000636800"/>
    </source>
</evidence>
<evidence type="ECO:0000256" key="2">
    <source>
        <dbReference type="ARBA" id="ARBA00022741"/>
    </source>
</evidence>
<dbReference type="InterPro" id="IPR005747">
    <property type="entry name" value="MutS2"/>
</dbReference>
<evidence type="ECO:0000256" key="3">
    <source>
        <dbReference type="ARBA" id="ARBA00022801"/>
    </source>
</evidence>
<dbReference type="SMART" id="SM00533">
    <property type="entry name" value="MUTSd"/>
    <property type="match status" value="1"/>
</dbReference>
<keyword evidence="6" id="KW-0238">DNA-binding</keyword>
<organism evidence="8 9">
    <name type="scientific">Vanilla planifolia</name>
    <name type="common">Vanilla</name>
    <dbReference type="NCBI Taxonomy" id="51239"/>
    <lineage>
        <taxon>Eukaryota</taxon>
        <taxon>Viridiplantae</taxon>
        <taxon>Streptophyta</taxon>
        <taxon>Embryophyta</taxon>
        <taxon>Tracheophyta</taxon>
        <taxon>Spermatophyta</taxon>
        <taxon>Magnoliopsida</taxon>
        <taxon>Liliopsida</taxon>
        <taxon>Asparagales</taxon>
        <taxon>Orchidaceae</taxon>
        <taxon>Vanilloideae</taxon>
        <taxon>Vanilleae</taxon>
        <taxon>Vanilla</taxon>
    </lineage>
</organism>
<keyword evidence="1" id="KW-0699">rRNA-binding</keyword>
<dbReference type="GO" id="GO:0019843">
    <property type="term" value="F:rRNA binding"/>
    <property type="evidence" value="ECO:0007669"/>
    <property type="project" value="UniProtKB-KW"/>
</dbReference>
<dbReference type="GO" id="GO:0045910">
    <property type="term" value="P:negative regulation of DNA recombination"/>
    <property type="evidence" value="ECO:0007669"/>
    <property type="project" value="InterPro"/>
</dbReference>
<dbReference type="Pfam" id="PF00488">
    <property type="entry name" value="MutS_V"/>
    <property type="match status" value="1"/>
</dbReference>
<evidence type="ECO:0000313" key="8">
    <source>
        <dbReference type="EMBL" id="KAG0488599.1"/>
    </source>
</evidence>
<dbReference type="PROSITE" id="PS00486">
    <property type="entry name" value="DNA_MISMATCH_REPAIR_2"/>
    <property type="match status" value="1"/>
</dbReference>
<dbReference type="InterPro" id="IPR000432">
    <property type="entry name" value="DNA_mismatch_repair_MutS_C"/>
</dbReference>
<dbReference type="GO" id="GO:0006298">
    <property type="term" value="P:mismatch repair"/>
    <property type="evidence" value="ECO:0007669"/>
    <property type="project" value="InterPro"/>
</dbReference>
<dbReference type="OrthoDB" id="2121828at2759"/>
<gene>
    <name evidence="8" type="ORF">HPP92_007410</name>
</gene>